<dbReference type="GO" id="GO:0005886">
    <property type="term" value="C:plasma membrane"/>
    <property type="evidence" value="ECO:0007669"/>
    <property type="project" value="TreeGrafter"/>
</dbReference>
<dbReference type="InterPro" id="IPR000276">
    <property type="entry name" value="GPCR_Rhodpsn"/>
</dbReference>
<keyword evidence="4 8" id="KW-0297">G-protein coupled receptor</keyword>
<evidence type="ECO:0000313" key="12">
    <source>
        <dbReference type="Proteomes" id="UP000050795"/>
    </source>
</evidence>
<keyword evidence="12" id="KW-1185">Reference proteome</keyword>
<dbReference type="PROSITE" id="PS00237">
    <property type="entry name" value="G_PROTEIN_RECEP_F1_1"/>
    <property type="match status" value="1"/>
</dbReference>
<dbReference type="AlphaFoldDB" id="A0AA85IWI4"/>
<accession>A0AA85IWI4</accession>
<evidence type="ECO:0000256" key="2">
    <source>
        <dbReference type="ARBA" id="ARBA00022692"/>
    </source>
</evidence>
<evidence type="ECO:0000256" key="9">
    <source>
        <dbReference type="SAM" id="MobiDB-lite"/>
    </source>
</evidence>
<keyword evidence="6 8" id="KW-0675">Receptor</keyword>
<feature type="transmembrane region" description="Helical" evidence="10">
    <location>
        <begin position="403"/>
        <end position="427"/>
    </location>
</feature>
<evidence type="ECO:0000256" key="5">
    <source>
        <dbReference type="ARBA" id="ARBA00023136"/>
    </source>
</evidence>
<dbReference type="Gene3D" id="1.20.1070.10">
    <property type="entry name" value="Rhodopsin 7-helix transmembrane proteins"/>
    <property type="match status" value="2"/>
</dbReference>
<dbReference type="GO" id="GO:0004930">
    <property type="term" value="F:G protein-coupled receptor activity"/>
    <property type="evidence" value="ECO:0007669"/>
    <property type="project" value="UniProtKB-KW"/>
</dbReference>
<evidence type="ECO:0000256" key="10">
    <source>
        <dbReference type="SAM" id="Phobius"/>
    </source>
</evidence>
<reference evidence="12" key="1">
    <citation type="submission" date="2022-06" db="EMBL/GenBank/DDBJ databases">
        <authorList>
            <person name="Berger JAMES D."/>
            <person name="Berger JAMES D."/>
        </authorList>
    </citation>
    <scope>NUCLEOTIDE SEQUENCE [LARGE SCALE GENOMIC DNA]</scope>
</reference>
<keyword evidence="2 8" id="KW-0812">Transmembrane</keyword>
<comment type="subcellular location">
    <subcellularLocation>
        <location evidence="1">Membrane</location>
        <topology evidence="1">Multi-pass membrane protein</topology>
    </subcellularLocation>
</comment>
<evidence type="ECO:0000256" key="4">
    <source>
        <dbReference type="ARBA" id="ARBA00023040"/>
    </source>
</evidence>
<dbReference type="PRINTS" id="PR00237">
    <property type="entry name" value="GPCRRHODOPSN"/>
</dbReference>
<evidence type="ECO:0000256" key="7">
    <source>
        <dbReference type="ARBA" id="ARBA00023224"/>
    </source>
</evidence>
<dbReference type="PANTHER" id="PTHR45695">
    <property type="entry name" value="LEUCOKININ RECEPTOR-RELATED"/>
    <property type="match status" value="1"/>
</dbReference>
<evidence type="ECO:0000256" key="1">
    <source>
        <dbReference type="ARBA" id="ARBA00004141"/>
    </source>
</evidence>
<feature type="compositionally biased region" description="Basic and acidic residues" evidence="9">
    <location>
        <begin position="545"/>
        <end position="556"/>
    </location>
</feature>
<proteinExistence type="inferred from homology"/>
<evidence type="ECO:0000256" key="3">
    <source>
        <dbReference type="ARBA" id="ARBA00022989"/>
    </source>
</evidence>
<organism evidence="12 13">
    <name type="scientific">Trichobilharzia regenti</name>
    <name type="common">Nasal bird schistosome</name>
    <dbReference type="NCBI Taxonomy" id="157069"/>
    <lineage>
        <taxon>Eukaryota</taxon>
        <taxon>Metazoa</taxon>
        <taxon>Spiralia</taxon>
        <taxon>Lophotrochozoa</taxon>
        <taxon>Platyhelminthes</taxon>
        <taxon>Trematoda</taxon>
        <taxon>Digenea</taxon>
        <taxon>Strigeidida</taxon>
        <taxon>Schistosomatoidea</taxon>
        <taxon>Schistosomatidae</taxon>
        <taxon>Trichobilharzia</taxon>
    </lineage>
</organism>
<feature type="compositionally biased region" description="Polar residues" evidence="9">
    <location>
        <begin position="189"/>
        <end position="203"/>
    </location>
</feature>
<keyword evidence="5 10" id="KW-0472">Membrane</keyword>
<dbReference type="WBParaSite" id="TREG1_107840.1">
    <property type="protein sequence ID" value="TREG1_107840.1"/>
    <property type="gene ID" value="TREG1_107840"/>
</dbReference>
<feature type="compositionally biased region" description="Polar residues" evidence="9">
    <location>
        <begin position="529"/>
        <end position="541"/>
    </location>
</feature>
<feature type="transmembrane region" description="Helical" evidence="10">
    <location>
        <begin position="706"/>
        <end position="725"/>
    </location>
</feature>
<evidence type="ECO:0000256" key="6">
    <source>
        <dbReference type="ARBA" id="ARBA00023170"/>
    </source>
</evidence>
<dbReference type="Proteomes" id="UP000050795">
    <property type="component" value="Unassembled WGS sequence"/>
</dbReference>
<name>A0AA85IWI4_TRIRE</name>
<dbReference type="PANTHER" id="PTHR45695:SF9">
    <property type="entry name" value="LEUCOKININ RECEPTOR"/>
    <property type="match status" value="1"/>
</dbReference>
<dbReference type="Pfam" id="PF00001">
    <property type="entry name" value="7tm_1"/>
    <property type="match status" value="1"/>
</dbReference>
<sequence length="749" mass="86053">MTTTTTPTATATISTTQSDLNSLIAEAEENAQKLVLRNYIPTLIIITCFLVFISIFGLIGNWLVVHTIGRHIFRRFFHLLEHCLRVLCICCRRNKPLEYQQTQLHVYQCREDVNQSQITNCLDVNQYRSPSLVPLGHLSNSTEEKLHRQHEPGTNHNFTTTTTTLATTNGLPQTIQQTTDGSTEYLGGSRQNIHRSSSVKRPTTQTNLNSDLLIVLLAINDLIICAVDIPTTIFLIVWETRTYDFMCRAHVTLKAFTLTVSALFLVIIALDRWLLICFIPCIIMTKRCIIKLIIITYILGLLWAIPMGLHQGVHTYFKISTVDKLVPNDIEAYIMFQELSSPLSASSSLPTSSVSSMKPSSSSFAYISSKFIDLITSFTNYGYCKSDERFISSSGYEIYQMSILILFAFIFTCICLFYGYLFFFILVHQYRWRTKFAPRTILVKPIAHEIIHENSNNSPNNFNPTHRKKNLSKTAIDEKYTRERFPSVQIAEVSTTTPTSQQDPCNKRIRHSDPLIYTHVEIDSYKNIKQNTPSGNLQPHISINRPEDKKTVPEQNKKSKRFLLFKPMMKRPTRPRLLHHNRHMRSAITFILITVSFLISYLPSLLIANGFIWPVKWELSTDTTTDQASSYYNHHHQIKNTTSHNGTSQILTDESPTLINYDAFQLVNPTDSYHSIQSNEYINNNNNNNNSSITSNAEIKYHLRRLFHFLYFINSAANPLIYFFFNLKFRAALKRLLTSMSSCFTFNKN</sequence>
<comment type="similarity">
    <text evidence="8">Belongs to the G-protein coupled receptor 1 family.</text>
</comment>
<feature type="transmembrane region" description="Helical" evidence="10">
    <location>
        <begin position="587"/>
        <end position="613"/>
    </location>
</feature>
<dbReference type="SUPFAM" id="SSF81321">
    <property type="entry name" value="Family A G protein-coupled receptor-like"/>
    <property type="match status" value="2"/>
</dbReference>
<keyword evidence="3 10" id="KW-1133">Transmembrane helix</keyword>
<feature type="transmembrane region" description="Helical" evidence="10">
    <location>
        <begin position="258"/>
        <end position="282"/>
    </location>
</feature>
<keyword evidence="7 8" id="KW-0807">Transducer</keyword>
<dbReference type="InterPro" id="IPR017452">
    <property type="entry name" value="GPCR_Rhodpsn_7TM"/>
</dbReference>
<feature type="region of interest" description="Disordered" evidence="9">
    <location>
        <begin position="182"/>
        <end position="203"/>
    </location>
</feature>
<evidence type="ECO:0000259" key="11">
    <source>
        <dbReference type="PROSITE" id="PS50262"/>
    </source>
</evidence>
<evidence type="ECO:0000313" key="13">
    <source>
        <dbReference type="WBParaSite" id="TREG1_107840.1"/>
    </source>
</evidence>
<dbReference type="PROSITE" id="PS50262">
    <property type="entry name" value="G_PROTEIN_RECEP_F1_2"/>
    <property type="match status" value="1"/>
</dbReference>
<feature type="transmembrane region" description="Helical" evidence="10">
    <location>
        <begin position="39"/>
        <end position="65"/>
    </location>
</feature>
<feature type="region of interest" description="Disordered" evidence="9">
    <location>
        <begin position="529"/>
        <end position="556"/>
    </location>
</feature>
<dbReference type="CDD" id="cd00637">
    <property type="entry name" value="7tm_classA_rhodopsin-like"/>
    <property type="match status" value="1"/>
</dbReference>
<protein>
    <submittedName>
        <fullName evidence="13">G_PROTEIN_RECEP_F1_2 domain-containing protein</fullName>
    </submittedName>
</protein>
<feature type="transmembrane region" description="Helical" evidence="10">
    <location>
        <begin position="212"/>
        <end position="238"/>
    </location>
</feature>
<feature type="domain" description="G-protein coupled receptors family 1 profile" evidence="11">
    <location>
        <begin position="191"/>
        <end position="722"/>
    </location>
</feature>
<evidence type="ECO:0000256" key="8">
    <source>
        <dbReference type="RuleBase" id="RU000688"/>
    </source>
</evidence>
<reference evidence="13" key="2">
    <citation type="submission" date="2023-11" db="UniProtKB">
        <authorList>
            <consortium name="WormBaseParasite"/>
        </authorList>
    </citation>
    <scope>IDENTIFICATION</scope>
</reference>
<feature type="transmembrane region" description="Helical" evidence="10">
    <location>
        <begin position="289"/>
        <end position="309"/>
    </location>
</feature>